<sequence>MFIKITLFVLILISSVLPNLFNPLSMASSIFIQCLVISILSRLMISSSWIPLTIFLVTIGGLMIIFVYTTSINSNLNFKILKFSKVIFKNLILTTPFLLMNFNFKKKDFISGYDFFNMQYFKLFSCLNWIPTSLIFLYLILVLIILISLLSITKGPMRKKY</sequence>
<name>A0A343KN43_9HEMI</name>
<keyword evidence="1" id="KW-1133">Transmembrane helix</keyword>
<keyword evidence="2" id="KW-0732">Signal</keyword>
<proteinExistence type="predicted"/>
<gene>
    <name evidence="3" type="primary">nad6</name>
</gene>
<feature type="transmembrane region" description="Helical" evidence="1">
    <location>
        <begin position="129"/>
        <end position="152"/>
    </location>
</feature>
<organism evidence="3">
    <name type="scientific">Rhinocola aceris</name>
    <dbReference type="NCBI Taxonomy" id="1889912"/>
    <lineage>
        <taxon>Eukaryota</taxon>
        <taxon>Metazoa</taxon>
        <taxon>Ecdysozoa</taxon>
        <taxon>Arthropoda</taxon>
        <taxon>Hexapoda</taxon>
        <taxon>Insecta</taxon>
        <taxon>Pterygota</taxon>
        <taxon>Neoptera</taxon>
        <taxon>Paraneoptera</taxon>
        <taxon>Hemiptera</taxon>
        <taxon>Sternorrhyncha</taxon>
        <taxon>Psylloidea</taxon>
        <taxon>Aphalaridae</taxon>
        <taxon>Rhinocola</taxon>
    </lineage>
</organism>
<feature type="signal peptide" evidence="2">
    <location>
        <begin position="1"/>
        <end position="18"/>
    </location>
</feature>
<dbReference type="EMBL" id="MF176157">
    <property type="protein sequence ID" value="ATI24706.1"/>
    <property type="molecule type" value="Genomic_DNA"/>
</dbReference>
<reference evidence="3" key="1">
    <citation type="submission" date="2017-05" db="EMBL/GenBank/DDBJ databases">
        <authorList>
            <person name="Song R."/>
            <person name="Chenine A.L."/>
            <person name="Ruprecht R.M."/>
        </authorList>
    </citation>
    <scope>NUCLEOTIDE SEQUENCE</scope>
</reference>
<keyword evidence="1" id="KW-0812">Transmembrane</keyword>
<keyword evidence="3" id="KW-0496">Mitochondrion</keyword>
<evidence type="ECO:0000256" key="2">
    <source>
        <dbReference type="SAM" id="SignalP"/>
    </source>
</evidence>
<evidence type="ECO:0000256" key="1">
    <source>
        <dbReference type="SAM" id="Phobius"/>
    </source>
</evidence>
<evidence type="ECO:0000313" key="3">
    <source>
        <dbReference type="EMBL" id="ATI24706.1"/>
    </source>
</evidence>
<protein>
    <submittedName>
        <fullName evidence="3">NADH dehydrogenase subunit 6</fullName>
    </submittedName>
</protein>
<feature type="transmembrane region" description="Helical" evidence="1">
    <location>
        <begin position="43"/>
        <end position="66"/>
    </location>
</feature>
<keyword evidence="1" id="KW-0472">Membrane</keyword>
<accession>A0A343KN43</accession>
<dbReference type="AlphaFoldDB" id="A0A343KN43"/>
<feature type="transmembrane region" description="Helical" evidence="1">
    <location>
        <begin position="86"/>
        <end position="104"/>
    </location>
</feature>
<geneLocation type="mitochondrion" evidence="3"/>
<feature type="chain" id="PRO_5016980317" evidence="2">
    <location>
        <begin position="19"/>
        <end position="161"/>
    </location>
</feature>